<feature type="transmembrane region" description="Helical" evidence="1">
    <location>
        <begin position="7"/>
        <end position="31"/>
    </location>
</feature>
<dbReference type="Proteomes" id="UP000032633">
    <property type="component" value="Chromosome"/>
</dbReference>
<dbReference type="GO" id="GO:0000270">
    <property type="term" value="P:peptidoglycan metabolic process"/>
    <property type="evidence" value="ECO:0007669"/>
    <property type="project" value="TreeGrafter"/>
</dbReference>
<keyword evidence="1" id="KW-0812">Transmembrane</keyword>
<dbReference type="PANTHER" id="PTHR30336:SF4">
    <property type="entry name" value="ENVELOPE BIOGENESIS FACTOR ELYC"/>
    <property type="match status" value="1"/>
</dbReference>
<sequence length="248" mass="27484">MPYIIRIIYSFLLPPGIIIVLLFASSIFLFMKNYRKSSYALLICTILFYLSCLTYVGSIIHKQNQSQYPFPSEISGDSILVLGEGANANVMTVDGKGSLSGQTALNVIEVVKLYNKLHVPIILSGGNGLGNANAGNEARLSKRELLAMQVPEDQIIVEDRSRTTQENARYAAQILKQKNLAHPILVTSASHMARSVELFKKEGIEVTPLPVQAIQVEKRKYNLFDFLPSVNGLLQVNGTLREYLGKLQ</sequence>
<dbReference type="Pfam" id="PF02698">
    <property type="entry name" value="DUF218"/>
    <property type="match status" value="1"/>
</dbReference>
<gene>
    <name evidence="3" type="ORF">VN24_04425</name>
</gene>
<organism evidence="3 4">
    <name type="scientific">Paenibacillus beijingensis</name>
    <dbReference type="NCBI Taxonomy" id="1126833"/>
    <lineage>
        <taxon>Bacteria</taxon>
        <taxon>Bacillati</taxon>
        <taxon>Bacillota</taxon>
        <taxon>Bacilli</taxon>
        <taxon>Bacillales</taxon>
        <taxon>Paenibacillaceae</taxon>
        <taxon>Paenibacillus</taxon>
    </lineage>
</organism>
<keyword evidence="4" id="KW-1185">Reference proteome</keyword>
<accession>A0A0D5NGF0</accession>
<feature type="transmembrane region" description="Helical" evidence="1">
    <location>
        <begin position="37"/>
        <end position="56"/>
    </location>
</feature>
<dbReference type="PANTHER" id="PTHR30336">
    <property type="entry name" value="INNER MEMBRANE PROTEIN, PROBABLE PERMEASE"/>
    <property type="match status" value="1"/>
</dbReference>
<reference evidence="4" key="2">
    <citation type="submission" date="2015-03" db="EMBL/GenBank/DDBJ databases">
        <title>Genome sequence of Paenibacillus beijingensis strain DSM 24997T.</title>
        <authorList>
            <person name="Kwak Y."/>
            <person name="Shin J.-H."/>
        </authorList>
    </citation>
    <scope>NUCLEOTIDE SEQUENCE [LARGE SCALE GENOMIC DNA]</scope>
    <source>
        <strain evidence="4">DSM 24997</strain>
    </source>
</reference>
<dbReference type="EMBL" id="CP011058">
    <property type="protein sequence ID" value="AJY73993.1"/>
    <property type="molecule type" value="Genomic_DNA"/>
</dbReference>
<dbReference type="GO" id="GO:0043164">
    <property type="term" value="P:Gram-negative-bacterium-type cell wall biogenesis"/>
    <property type="evidence" value="ECO:0007669"/>
    <property type="project" value="TreeGrafter"/>
</dbReference>
<evidence type="ECO:0000259" key="2">
    <source>
        <dbReference type="Pfam" id="PF02698"/>
    </source>
</evidence>
<dbReference type="KEGG" id="pbj:VN24_04425"/>
<evidence type="ECO:0000313" key="3">
    <source>
        <dbReference type="EMBL" id="AJY73993.1"/>
    </source>
</evidence>
<keyword evidence="1" id="KW-1133">Transmembrane helix</keyword>
<dbReference type="InterPro" id="IPR051599">
    <property type="entry name" value="Cell_Envelope_Assoc"/>
</dbReference>
<evidence type="ECO:0000313" key="4">
    <source>
        <dbReference type="Proteomes" id="UP000032633"/>
    </source>
</evidence>
<dbReference type="HOGENOM" id="CLU_053514_1_1_9"/>
<dbReference type="GO" id="GO:0005886">
    <property type="term" value="C:plasma membrane"/>
    <property type="evidence" value="ECO:0007669"/>
    <property type="project" value="TreeGrafter"/>
</dbReference>
<dbReference type="InterPro" id="IPR014729">
    <property type="entry name" value="Rossmann-like_a/b/a_fold"/>
</dbReference>
<dbReference type="InterPro" id="IPR003848">
    <property type="entry name" value="DUF218"/>
</dbReference>
<dbReference type="OrthoDB" id="9782395at2"/>
<dbReference type="CDD" id="cd06259">
    <property type="entry name" value="YdcF-like"/>
    <property type="match status" value="1"/>
</dbReference>
<protein>
    <recommendedName>
        <fullName evidence="2">DUF218 domain-containing protein</fullName>
    </recommendedName>
</protein>
<evidence type="ECO:0000256" key="1">
    <source>
        <dbReference type="SAM" id="Phobius"/>
    </source>
</evidence>
<keyword evidence="1" id="KW-0472">Membrane</keyword>
<dbReference type="Gene3D" id="3.40.50.620">
    <property type="entry name" value="HUPs"/>
    <property type="match status" value="1"/>
</dbReference>
<dbReference type="PATRIC" id="fig|1126833.4.peg.975"/>
<name>A0A0D5NGF0_9BACL</name>
<proteinExistence type="predicted"/>
<dbReference type="STRING" id="1126833.VN24_04425"/>
<dbReference type="AlphaFoldDB" id="A0A0D5NGF0"/>
<dbReference type="RefSeq" id="WP_045669429.1">
    <property type="nucleotide sequence ID" value="NZ_CP011058.1"/>
</dbReference>
<feature type="domain" description="DUF218" evidence="2">
    <location>
        <begin position="77"/>
        <end position="245"/>
    </location>
</feature>
<reference evidence="3 4" key="1">
    <citation type="journal article" date="2015" name="J. Biotechnol.">
        <title>Complete genome sequence of Paenibacillus beijingensis 7188(T) (=DSM 24997(T)), a novel rhizobacterium from jujube garden soil.</title>
        <authorList>
            <person name="Kwak Y."/>
            <person name="Shin J.H."/>
        </authorList>
    </citation>
    <scope>NUCLEOTIDE SEQUENCE [LARGE SCALE GENOMIC DNA]</scope>
    <source>
        <strain evidence="3 4">DSM 24997</strain>
    </source>
</reference>